<dbReference type="Pfam" id="PF01740">
    <property type="entry name" value="STAS"/>
    <property type="match status" value="1"/>
</dbReference>
<name>A0A1E7DRX5_9BACI</name>
<dbReference type="InterPro" id="IPR036513">
    <property type="entry name" value="STAS_dom_sf"/>
</dbReference>
<keyword evidence="1" id="KW-0597">Phosphoprotein</keyword>
<dbReference type="RefSeq" id="WP_069937831.1">
    <property type="nucleotide sequence ID" value="NZ_MAMP01000012.1"/>
</dbReference>
<organism evidence="3 4">
    <name type="scientific">Domibacillus iocasae</name>
    <dbReference type="NCBI Taxonomy" id="1714016"/>
    <lineage>
        <taxon>Bacteria</taxon>
        <taxon>Bacillati</taxon>
        <taxon>Bacillota</taxon>
        <taxon>Bacilli</taxon>
        <taxon>Bacillales</taxon>
        <taxon>Bacillaceae</taxon>
        <taxon>Domibacillus</taxon>
    </lineage>
</organism>
<dbReference type="PANTHER" id="PTHR33745">
    <property type="entry name" value="RSBT ANTAGONIST PROTEIN RSBS-RELATED"/>
    <property type="match status" value="1"/>
</dbReference>
<evidence type="ECO:0000256" key="1">
    <source>
        <dbReference type="ARBA" id="ARBA00022553"/>
    </source>
</evidence>
<evidence type="ECO:0000313" key="4">
    <source>
        <dbReference type="Proteomes" id="UP000095658"/>
    </source>
</evidence>
<dbReference type="STRING" id="1714016.BA724_03250"/>
<evidence type="ECO:0000313" key="3">
    <source>
        <dbReference type="EMBL" id="OES45834.1"/>
    </source>
</evidence>
<dbReference type="EMBL" id="MAMP01000012">
    <property type="protein sequence ID" value="OES45834.1"/>
    <property type="molecule type" value="Genomic_DNA"/>
</dbReference>
<reference evidence="3 4" key="1">
    <citation type="submission" date="2016-06" db="EMBL/GenBank/DDBJ databases">
        <title>Domibacillus iocasae genome sequencing.</title>
        <authorList>
            <person name="Verma A."/>
            <person name="Pal Y."/>
            <person name="Ojha A.K."/>
            <person name="Krishnamurthi S."/>
        </authorList>
    </citation>
    <scope>NUCLEOTIDE SEQUENCE [LARGE SCALE GENOMIC DNA]</scope>
    <source>
        <strain evidence="3 4">DSM 29979</strain>
    </source>
</reference>
<dbReference type="PROSITE" id="PS50801">
    <property type="entry name" value="STAS"/>
    <property type="match status" value="1"/>
</dbReference>
<proteinExistence type="predicted"/>
<dbReference type="Proteomes" id="UP000095658">
    <property type="component" value="Unassembled WGS sequence"/>
</dbReference>
<gene>
    <name evidence="3" type="ORF">BA724_03250</name>
</gene>
<dbReference type="AlphaFoldDB" id="A0A1E7DRX5"/>
<dbReference type="OrthoDB" id="9800154at2"/>
<feature type="domain" description="STAS" evidence="2">
    <location>
        <begin position="161"/>
        <end position="274"/>
    </location>
</feature>
<protein>
    <recommendedName>
        <fullName evidence="2">STAS domain-containing protein</fullName>
    </recommendedName>
</protein>
<dbReference type="SUPFAM" id="SSF52091">
    <property type="entry name" value="SpoIIaa-like"/>
    <property type="match status" value="1"/>
</dbReference>
<keyword evidence="4" id="KW-1185">Reference proteome</keyword>
<sequence>MSVYLNDQYVVDISNKILSLRDQLIKEKANLDSNQVHANIEKHLKSWRKNLVEIYAYSISRDMDATFSILREWGDEAVDTLVNLNLPLDIALDEVRDYRNLIGLIIKDEAIKYDLSFDQFYEILSRFGAVVDRAVHWLSMSYTRKFLTRINAAEAVALELSIPVIKVAETVGVLPLIGDIDTKRAQELMDKAMAKSSELSLEYIVIDLSGVPIIDTMVADRIFKVINGLSLLGIKALLTGIRPEIAQTMINLGVNVNTSDIPVYSSLQKALKSLRVESL</sequence>
<dbReference type="Gene3D" id="3.30.750.24">
    <property type="entry name" value="STAS domain"/>
    <property type="match status" value="1"/>
</dbReference>
<dbReference type="PANTHER" id="PTHR33745:SF3">
    <property type="entry name" value="RSBT CO-ANTAGONIST PROTEIN RSBRC"/>
    <property type="match status" value="1"/>
</dbReference>
<dbReference type="InterPro" id="IPR051932">
    <property type="entry name" value="Bact_StressResp_Reg"/>
</dbReference>
<accession>A0A1E7DRX5</accession>
<dbReference type="InterPro" id="IPR002645">
    <property type="entry name" value="STAS_dom"/>
</dbReference>
<comment type="caution">
    <text evidence="3">The sequence shown here is derived from an EMBL/GenBank/DDBJ whole genome shotgun (WGS) entry which is preliminary data.</text>
</comment>
<dbReference type="CDD" id="cd07041">
    <property type="entry name" value="STAS_RsbR_RsbS_like"/>
    <property type="match status" value="1"/>
</dbReference>
<evidence type="ECO:0000259" key="2">
    <source>
        <dbReference type="PROSITE" id="PS50801"/>
    </source>
</evidence>